<dbReference type="CDD" id="cd15560">
    <property type="entry name" value="PHD2_3_BPTF"/>
    <property type="match status" value="1"/>
</dbReference>
<dbReference type="GeneID" id="108743619"/>
<keyword evidence="2 6" id="KW-0863">Zinc-finger</keyword>
<dbReference type="Gene3D" id="3.30.40.10">
    <property type="entry name" value="Zinc/RING finger domain, C3HC4 (zinc finger)"/>
    <property type="match status" value="2"/>
</dbReference>
<dbReference type="InterPro" id="IPR001965">
    <property type="entry name" value="Znf_PHD"/>
</dbReference>
<dbReference type="Pfam" id="PF00628">
    <property type="entry name" value="PHD"/>
    <property type="match status" value="2"/>
</dbReference>
<dbReference type="GO" id="GO:0008270">
    <property type="term" value="F:zinc ion binding"/>
    <property type="evidence" value="ECO:0007669"/>
    <property type="project" value="UniProtKB-KW"/>
</dbReference>
<dbReference type="SUPFAM" id="SSF47370">
    <property type="entry name" value="Bromodomain"/>
    <property type="match status" value="1"/>
</dbReference>
<dbReference type="SMART" id="SM00249">
    <property type="entry name" value="PHD"/>
    <property type="match status" value="2"/>
</dbReference>
<evidence type="ECO:0000256" key="4">
    <source>
        <dbReference type="ARBA" id="ARBA00023117"/>
    </source>
</evidence>
<dbReference type="InterPro" id="IPR036427">
    <property type="entry name" value="Bromodomain-like_sf"/>
</dbReference>
<evidence type="ECO:0000256" key="6">
    <source>
        <dbReference type="PROSITE-ProRule" id="PRU00146"/>
    </source>
</evidence>
<reference evidence="11" key="1">
    <citation type="submission" date="2025-08" db="UniProtKB">
        <authorList>
            <consortium name="RefSeq"/>
        </authorList>
    </citation>
    <scope>IDENTIFICATION</scope>
    <source>
        <tissue evidence="11">Entire body</tissue>
    </source>
</reference>
<dbReference type="GO" id="GO:0016589">
    <property type="term" value="C:NURF complex"/>
    <property type="evidence" value="ECO:0007669"/>
    <property type="project" value="InterPro"/>
</dbReference>
<dbReference type="Proteomes" id="UP000192223">
    <property type="component" value="Unplaced"/>
</dbReference>
<dbReference type="CDD" id="cd05509">
    <property type="entry name" value="Bromo_gcn5_like"/>
    <property type="match status" value="1"/>
</dbReference>
<dbReference type="FunFam" id="3.30.40.10:FF:000048">
    <property type="entry name" value="nucleosome-remodeling factor subunit BPTF isoform X1"/>
    <property type="match status" value="2"/>
</dbReference>
<dbReference type="STRING" id="224129.A0A1W4XQM2"/>
<dbReference type="PRINTS" id="PR00503">
    <property type="entry name" value="BROMODOMAIN"/>
</dbReference>
<dbReference type="GO" id="GO:0000978">
    <property type="term" value="F:RNA polymerase II cis-regulatory region sequence-specific DNA binding"/>
    <property type="evidence" value="ECO:0007669"/>
    <property type="project" value="TreeGrafter"/>
</dbReference>
<feature type="compositionally biased region" description="Basic and acidic residues" evidence="7">
    <location>
        <begin position="798"/>
        <end position="807"/>
    </location>
</feature>
<evidence type="ECO:0000313" key="11">
    <source>
        <dbReference type="RefSeq" id="XP_018334705.1"/>
    </source>
</evidence>
<dbReference type="InterPro" id="IPR013083">
    <property type="entry name" value="Znf_RING/FYVE/PHD"/>
</dbReference>
<sequence>MLLMGRHFYCSGDDVQMKVVKNVIVPNTATPGKSTLTSLLTANNAAGVNKYAGRRIFMTKGPDGSTRVIAGSPGIITKGAQAVQQSLIKVQTTGGQTVQQIQIQQPVTTAATPTKQSDVPQRVQIMRTPDGRLTVKGLMPGQQLIQMPDGKLQVLCTTQIQQQTPASGAGTASATTISSGVVQKLIQQPSPTTAVVPTKTVIKSAITSAGKVIVQQQKNATVIAGVQQTQAQQQPLTQSPNKTQVVIKQQTPVLQKVNTPPGTVVVSGGQPVIQQQVVVSGQQVVTTSGGQQQVVTNQFIVPNQQVAQQLASGKLQIATINGQQVLIRPTGNGQAQVVAQITTGTITQTQQQTPQPQTTAAITPVKQLLQQQQSIQDQQTTTSAAVVTNQQQTSTATKSISVDNSIDPATMEQLLAGQPPGTVIKCVTAQVIQTQQGPRIVLQGLQGADFTPQQLAAVQQQVKQQLLKAQASTGKQGVLGPTKIYLAVQPPASSDTASESQPPPLAPVQHVNQMNHQQMAASATTTPVSVVTNMVKQQAINSAVTQTSEASSVREVLVNGQQSSALLQAMKVNMEASQQQHTGVIQQTTNATTLGGSNSVTTGISGGGSGGGNKQFVVTPDYIQQTIKTALKQENLNPEIEEKLLQLQRYQETKMKQEPIETIPVVPTRPVIQPTVTNTIRLPSRKRPPSLRDDDADWVMGMETPKRTRPMKTVLEIKKEALPIVQTDRTLSPRARVKIKDGQDEERTKIKTKAMVALFRHKEALKKDILRKRALLEKELQYEIQKEVAEELAARTKLERSKQDEVRTGSSKRKSTAIAPQTPAYTPAPRSSGRPKKKQQNQPSPPSNQHSLHNKLKKEKLYCICRTPYDETKFYVGCDLCNNWFHGDCVGITEESSKTMTEFICNECQQARDSQMLYCLCKQPYDESQFYICCDRCQNWFHGRCVGILQSEADSIDEYICPNCQKNSSVNFANMKDLTEKDFEGLRKLIRQIQTHKSAWPFMEPVDPTEAPDYYKVIKEPMDLQKIENKINDQRYVKLSEFIGDMTKIFDNCRYYNPRESPFFKCAESLEAYFVNKIKFLREKLSENSKS</sequence>
<dbReference type="PANTHER" id="PTHR45975:SF2">
    <property type="entry name" value="NUCLEOSOME-REMODELING FACTOR SUBUNIT BPTF"/>
    <property type="match status" value="1"/>
</dbReference>
<evidence type="ECO:0000259" key="8">
    <source>
        <dbReference type="PROSITE" id="PS50014"/>
    </source>
</evidence>
<evidence type="ECO:0000313" key="10">
    <source>
        <dbReference type="Proteomes" id="UP000192223"/>
    </source>
</evidence>
<name>A0A1W4XQM2_AGRPL</name>
<accession>A0A1W4XQM2</accession>
<keyword evidence="3" id="KW-0862">Zinc</keyword>
<dbReference type="InterPro" id="IPR011011">
    <property type="entry name" value="Znf_FYVE_PHD"/>
</dbReference>
<evidence type="ECO:0000256" key="7">
    <source>
        <dbReference type="SAM" id="MobiDB-lite"/>
    </source>
</evidence>
<dbReference type="PANTHER" id="PTHR45975">
    <property type="entry name" value="NUCLEOSOME-REMODELING FACTOR SUBUNIT BPTF"/>
    <property type="match status" value="1"/>
</dbReference>
<keyword evidence="1" id="KW-0479">Metal-binding</keyword>
<evidence type="ECO:0000256" key="2">
    <source>
        <dbReference type="ARBA" id="ARBA00022771"/>
    </source>
</evidence>
<dbReference type="OrthoDB" id="784962at2759"/>
<evidence type="ECO:0000259" key="9">
    <source>
        <dbReference type="PROSITE" id="PS50016"/>
    </source>
</evidence>
<dbReference type="KEGG" id="apln:108743619"/>
<dbReference type="InterPro" id="IPR019787">
    <property type="entry name" value="Znf_PHD-finger"/>
</dbReference>
<keyword evidence="10" id="KW-1185">Reference proteome</keyword>
<dbReference type="PROSITE" id="PS00633">
    <property type="entry name" value="BROMODOMAIN_1"/>
    <property type="match status" value="1"/>
</dbReference>
<dbReference type="AlphaFoldDB" id="A0A1W4XQM2"/>
<organism evidence="10 11">
    <name type="scientific">Agrilus planipennis</name>
    <name type="common">Emerald ash borer</name>
    <name type="synonym">Agrilus marcopoli</name>
    <dbReference type="NCBI Taxonomy" id="224129"/>
    <lineage>
        <taxon>Eukaryota</taxon>
        <taxon>Metazoa</taxon>
        <taxon>Ecdysozoa</taxon>
        <taxon>Arthropoda</taxon>
        <taxon>Hexapoda</taxon>
        <taxon>Insecta</taxon>
        <taxon>Pterygota</taxon>
        <taxon>Neoptera</taxon>
        <taxon>Endopterygota</taxon>
        <taxon>Coleoptera</taxon>
        <taxon>Polyphaga</taxon>
        <taxon>Elateriformia</taxon>
        <taxon>Buprestoidea</taxon>
        <taxon>Buprestidae</taxon>
        <taxon>Agrilinae</taxon>
        <taxon>Agrilus</taxon>
    </lineage>
</organism>
<dbReference type="InParanoid" id="A0A1W4XQM2"/>
<evidence type="ECO:0000256" key="5">
    <source>
        <dbReference type="PROSITE-ProRule" id="PRU00035"/>
    </source>
</evidence>
<protein>
    <submittedName>
        <fullName evidence="11">Nucleosome-remodeling factor subunit NURF301 isoform X1</fullName>
    </submittedName>
</protein>
<dbReference type="InterPro" id="IPR018359">
    <property type="entry name" value="Bromodomain_CS"/>
</dbReference>
<dbReference type="InterPro" id="IPR038028">
    <property type="entry name" value="BPTF"/>
</dbReference>
<dbReference type="PROSITE" id="PS50014">
    <property type="entry name" value="BROMODOMAIN_2"/>
    <property type="match status" value="1"/>
</dbReference>
<evidence type="ECO:0000256" key="3">
    <source>
        <dbReference type="ARBA" id="ARBA00022833"/>
    </source>
</evidence>
<dbReference type="InterPro" id="IPR001487">
    <property type="entry name" value="Bromodomain"/>
</dbReference>
<dbReference type="SMART" id="SM00297">
    <property type="entry name" value="BROMO"/>
    <property type="match status" value="1"/>
</dbReference>
<dbReference type="Pfam" id="PF00439">
    <property type="entry name" value="Bromodomain"/>
    <property type="match status" value="1"/>
</dbReference>
<dbReference type="Gene3D" id="1.20.920.10">
    <property type="entry name" value="Bromodomain-like"/>
    <property type="match status" value="1"/>
</dbReference>
<proteinExistence type="predicted"/>
<dbReference type="SUPFAM" id="SSF57903">
    <property type="entry name" value="FYVE/PHD zinc finger"/>
    <property type="match status" value="2"/>
</dbReference>
<keyword evidence="4 5" id="KW-0103">Bromodomain</keyword>
<gene>
    <name evidence="11" type="primary">LOC108743619</name>
</gene>
<dbReference type="RefSeq" id="XP_018334705.1">
    <property type="nucleotide sequence ID" value="XM_018479203.2"/>
</dbReference>
<feature type="domain" description="PHD-type" evidence="9">
    <location>
        <begin position="902"/>
        <end position="967"/>
    </location>
</feature>
<dbReference type="PROSITE" id="PS50016">
    <property type="entry name" value="ZF_PHD_2"/>
    <property type="match status" value="1"/>
</dbReference>
<feature type="region of interest" description="Disordered" evidence="7">
    <location>
        <begin position="798"/>
        <end position="852"/>
    </location>
</feature>
<dbReference type="GO" id="GO:0006357">
    <property type="term" value="P:regulation of transcription by RNA polymerase II"/>
    <property type="evidence" value="ECO:0007669"/>
    <property type="project" value="InterPro"/>
</dbReference>
<evidence type="ECO:0000256" key="1">
    <source>
        <dbReference type="ARBA" id="ARBA00022723"/>
    </source>
</evidence>
<feature type="domain" description="Bromo" evidence="8">
    <location>
        <begin position="994"/>
        <end position="1064"/>
    </location>
</feature>